<keyword evidence="9" id="KW-1185">Reference proteome</keyword>
<comment type="caution">
    <text evidence="8">The sequence shown here is derived from an EMBL/GenBank/DDBJ whole genome shotgun (WGS) entry which is preliminary data.</text>
</comment>
<dbReference type="GO" id="GO:0000976">
    <property type="term" value="F:transcription cis-regulatory region binding"/>
    <property type="evidence" value="ECO:0007669"/>
    <property type="project" value="TreeGrafter"/>
</dbReference>
<name>A0AAN7GEW0_9MYRT</name>
<dbReference type="PANTHER" id="PTHR45764:SF52">
    <property type="entry name" value="BASIC LEUCINE ZIPPER 4"/>
    <property type="match status" value="1"/>
</dbReference>
<keyword evidence="3" id="KW-0238">DNA-binding</keyword>
<dbReference type="InterPro" id="IPR004827">
    <property type="entry name" value="bZIP"/>
</dbReference>
<dbReference type="GO" id="GO:0003700">
    <property type="term" value="F:DNA-binding transcription factor activity"/>
    <property type="evidence" value="ECO:0007669"/>
    <property type="project" value="InterPro"/>
</dbReference>
<gene>
    <name evidence="8" type="ORF">SAY87_000649</name>
</gene>
<dbReference type="GO" id="GO:0005634">
    <property type="term" value="C:nucleus"/>
    <property type="evidence" value="ECO:0007669"/>
    <property type="project" value="UniProtKB-SubCell"/>
</dbReference>
<evidence type="ECO:0000313" key="9">
    <source>
        <dbReference type="Proteomes" id="UP001345219"/>
    </source>
</evidence>
<evidence type="ECO:0000256" key="2">
    <source>
        <dbReference type="ARBA" id="ARBA00023015"/>
    </source>
</evidence>
<evidence type="ECO:0000256" key="6">
    <source>
        <dbReference type="SAM" id="MobiDB-lite"/>
    </source>
</evidence>
<dbReference type="PROSITE" id="PS00036">
    <property type="entry name" value="BZIP_BASIC"/>
    <property type="match status" value="1"/>
</dbReference>
<sequence length="136" mass="15996">MLWHHQEAVHCQPPPATEASLTLDELELLSLFLEPAARIISNSDSMDERKRRRMISNRESARRSRLRKKKKQEELTKELSRLTEENRELQNRLNQTMSWCYMVRRENERLRSECIALATGLSDLYRISSNIGNGVQ</sequence>
<dbReference type="PROSITE" id="PS50217">
    <property type="entry name" value="BZIP"/>
    <property type="match status" value="1"/>
</dbReference>
<dbReference type="Pfam" id="PF00170">
    <property type="entry name" value="bZIP_1"/>
    <property type="match status" value="1"/>
</dbReference>
<evidence type="ECO:0000256" key="4">
    <source>
        <dbReference type="ARBA" id="ARBA00023163"/>
    </source>
</evidence>
<dbReference type="SMART" id="SM00338">
    <property type="entry name" value="BRLZ"/>
    <property type="match status" value="1"/>
</dbReference>
<dbReference type="InterPro" id="IPR046347">
    <property type="entry name" value="bZIP_sf"/>
</dbReference>
<accession>A0AAN7GEW0</accession>
<dbReference type="PANTHER" id="PTHR45764">
    <property type="entry name" value="BZIP TRANSCRIPTION FACTOR 44"/>
    <property type="match status" value="1"/>
</dbReference>
<dbReference type="GO" id="GO:0045893">
    <property type="term" value="P:positive regulation of DNA-templated transcription"/>
    <property type="evidence" value="ECO:0007669"/>
    <property type="project" value="TreeGrafter"/>
</dbReference>
<organism evidence="8 9">
    <name type="scientific">Trapa incisa</name>
    <dbReference type="NCBI Taxonomy" id="236973"/>
    <lineage>
        <taxon>Eukaryota</taxon>
        <taxon>Viridiplantae</taxon>
        <taxon>Streptophyta</taxon>
        <taxon>Embryophyta</taxon>
        <taxon>Tracheophyta</taxon>
        <taxon>Spermatophyta</taxon>
        <taxon>Magnoliopsida</taxon>
        <taxon>eudicotyledons</taxon>
        <taxon>Gunneridae</taxon>
        <taxon>Pentapetalae</taxon>
        <taxon>rosids</taxon>
        <taxon>malvids</taxon>
        <taxon>Myrtales</taxon>
        <taxon>Lythraceae</taxon>
        <taxon>Trapa</taxon>
    </lineage>
</organism>
<evidence type="ECO:0000256" key="1">
    <source>
        <dbReference type="ARBA" id="ARBA00004123"/>
    </source>
</evidence>
<keyword evidence="5" id="KW-0539">Nucleus</keyword>
<evidence type="ECO:0000256" key="3">
    <source>
        <dbReference type="ARBA" id="ARBA00023125"/>
    </source>
</evidence>
<protein>
    <recommendedName>
        <fullName evidence="7">BZIP domain-containing protein</fullName>
    </recommendedName>
</protein>
<dbReference type="Gene3D" id="1.20.5.170">
    <property type="match status" value="1"/>
</dbReference>
<keyword evidence="2" id="KW-0805">Transcription regulation</keyword>
<dbReference type="AlphaFoldDB" id="A0AAN7GEW0"/>
<feature type="domain" description="BZIP" evidence="7">
    <location>
        <begin position="47"/>
        <end position="117"/>
    </location>
</feature>
<dbReference type="SUPFAM" id="SSF57959">
    <property type="entry name" value="Leucine zipper domain"/>
    <property type="match status" value="1"/>
</dbReference>
<comment type="subcellular location">
    <subcellularLocation>
        <location evidence="1">Nucleus</location>
    </subcellularLocation>
</comment>
<reference evidence="8 9" key="1">
    <citation type="journal article" date="2023" name="Hortic Res">
        <title>Pangenome of water caltrop reveals structural variations and asymmetric subgenome divergence after allopolyploidization.</title>
        <authorList>
            <person name="Zhang X."/>
            <person name="Chen Y."/>
            <person name="Wang L."/>
            <person name="Yuan Y."/>
            <person name="Fang M."/>
            <person name="Shi L."/>
            <person name="Lu R."/>
            <person name="Comes H.P."/>
            <person name="Ma Y."/>
            <person name="Chen Y."/>
            <person name="Huang G."/>
            <person name="Zhou Y."/>
            <person name="Zheng Z."/>
            <person name="Qiu Y."/>
        </authorList>
    </citation>
    <scope>NUCLEOTIDE SEQUENCE [LARGE SCALE GENOMIC DNA]</scope>
    <source>
        <tissue evidence="8">Roots</tissue>
    </source>
</reference>
<proteinExistence type="predicted"/>
<dbReference type="FunFam" id="1.20.5.170:FF:000020">
    <property type="entry name" value="BZIP transcription factor"/>
    <property type="match status" value="1"/>
</dbReference>
<evidence type="ECO:0000256" key="5">
    <source>
        <dbReference type="ARBA" id="ARBA00023242"/>
    </source>
</evidence>
<feature type="region of interest" description="Disordered" evidence="6">
    <location>
        <begin position="43"/>
        <end position="77"/>
    </location>
</feature>
<evidence type="ECO:0000259" key="7">
    <source>
        <dbReference type="PROSITE" id="PS50217"/>
    </source>
</evidence>
<dbReference type="Proteomes" id="UP001345219">
    <property type="component" value="Chromosome 1"/>
</dbReference>
<dbReference type="EMBL" id="JAXIOK010000023">
    <property type="protein sequence ID" value="KAK4742648.1"/>
    <property type="molecule type" value="Genomic_DNA"/>
</dbReference>
<dbReference type="GO" id="GO:0046983">
    <property type="term" value="F:protein dimerization activity"/>
    <property type="evidence" value="ECO:0007669"/>
    <property type="project" value="UniProtKB-ARBA"/>
</dbReference>
<evidence type="ECO:0000313" key="8">
    <source>
        <dbReference type="EMBL" id="KAK4742648.1"/>
    </source>
</evidence>
<keyword evidence="4" id="KW-0804">Transcription</keyword>